<organism evidence="2 3">
    <name type="scientific">Dorcoceras hygrometricum</name>
    <dbReference type="NCBI Taxonomy" id="472368"/>
    <lineage>
        <taxon>Eukaryota</taxon>
        <taxon>Viridiplantae</taxon>
        <taxon>Streptophyta</taxon>
        <taxon>Embryophyta</taxon>
        <taxon>Tracheophyta</taxon>
        <taxon>Spermatophyta</taxon>
        <taxon>Magnoliopsida</taxon>
        <taxon>eudicotyledons</taxon>
        <taxon>Gunneridae</taxon>
        <taxon>Pentapetalae</taxon>
        <taxon>asterids</taxon>
        <taxon>lamiids</taxon>
        <taxon>Lamiales</taxon>
        <taxon>Gesneriaceae</taxon>
        <taxon>Didymocarpoideae</taxon>
        <taxon>Trichosporeae</taxon>
        <taxon>Loxocarpinae</taxon>
        <taxon>Dorcoceras</taxon>
    </lineage>
</organism>
<dbReference type="EMBL" id="KQ999084">
    <property type="protein sequence ID" value="KZV42379.1"/>
    <property type="molecule type" value="Genomic_DNA"/>
</dbReference>
<dbReference type="OrthoDB" id="6431331at2759"/>
<proteinExistence type="predicted"/>
<dbReference type="InterPro" id="IPR000073">
    <property type="entry name" value="AB_hydrolase_1"/>
</dbReference>
<keyword evidence="3" id="KW-1185">Reference proteome</keyword>
<dbReference type="InterPro" id="IPR029058">
    <property type="entry name" value="AB_hydrolase_fold"/>
</dbReference>
<dbReference type="PANTHER" id="PTHR43689">
    <property type="entry name" value="HYDROLASE"/>
    <property type="match status" value="1"/>
</dbReference>
<dbReference type="PRINTS" id="PR00412">
    <property type="entry name" value="EPOXHYDRLASE"/>
</dbReference>
<feature type="domain" description="AB hydrolase-1" evidence="1">
    <location>
        <begin position="91"/>
        <end position="335"/>
    </location>
</feature>
<dbReference type="GO" id="GO:0016787">
    <property type="term" value="F:hydrolase activity"/>
    <property type="evidence" value="ECO:0007669"/>
    <property type="project" value="UniProtKB-ARBA"/>
</dbReference>
<dbReference type="AlphaFoldDB" id="A0A2Z7C7A5"/>
<evidence type="ECO:0000313" key="2">
    <source>
        <dbReference type="EMBL" id="KZV42379.1"/>
    </source>
</evidence>
<protein>
    <recommendedName>
        <fullName evidence="1">AB hydrolase-1 domain-containing protein</fullName>
    </recommendedName>
</protein>
<dbReference type="Proteomes" id="UP000250235">
    <property type="component" value="Unassembled WGS sequence"/>
</dbReference>
<sequence length="364" mass="40589">MLVGSPSGASVIIGTEFNEKFTRHRLRRNHNFRAWAGEFPAFLPKEVENIKDQFARNLASRIERLPVPLSLTNNDIMSSCVKPKILGKTSPLVLLHGFDSSLLEWRYALPLLEEAGLETWAFDVLGWGFSDLGKFSLPPLPSYFLKSQSHAALLTVCYSFPQFWSSYIRRPMTLVGPSLGAAVAIDFAINYPEAVDKLIFIDASVYAEGTGSLSRLPKAMAYAGVLLLKSFPLRVYATSLSFKGLPWNTCVDWTNIGRLHCLLPWWEDATVDFMISGGYNVSSYIQHVKQNALVIWGENDQIIDNKLFVRLHCELPNAVIRQIPDCGHIPHIEKPAALSKLILEFVQVDGQVNIPAGVACVEKV</sequence>
<dbReference type="Gene3D" id="3.40.50.1820">
    <property type="entry name" value="alpha/beta hydrolase"/>
    <property type="match status" value="1"/>
</dbReference>
<evidence type="ECO:0000259" key="1">
    <source>
        <dbReference type="Pfam" id="PF00561"/>
    </source>
</evidence>
<dbReference type="InterPro" id="IPR000639">
    <property type="entry name" value="Epox_hydrolase-like"/>
</dbReference>
<dbReference type="SUPFAM" id="SSF53474">
    <property type="entry name" value="alpha/beta-Hydrolases"/>
    <property type="match status" value="1"/>
</dbReference>
<dbReference type="PANTHER" id="PTHR43689:SF8">
    <property type="entry name" value="ALPHA_BETA-HYDROLASES SUPERFAMILY PROTEIN"/>
    <property type="match status" value="1"/>
</dbReference>
<accession>A0A2Z7C7A5</accession>
<dbReference type="Pfam" id="PF00561">
    <property type="entry name" value="Abhydrolase_1"/>
    <property type="match status" value="1"/>
</dbReference>
<gene>
    <name evidence="2" type="ORF">F511_40705</name>
</gene>
<reference evidence="2 3" key="1">
    <citation type="journal article" date="2015" name="Proc. Natl. Acad. Sci. U.S.A.">
        <title>The resurrection genome of Boea hygrometrica: A blueprint for survival of dehydration.</title>
        <authorList>
            <person name="Xiao L."/>
            <person name="Yang G."/>
            <person name="Zhang L."/>
            <person name="Yang X."/>
            <person name="Zhao S."/>
            <person name="Ji Z."/>
            <person name="Zhou Q."/>
            <person name="Hu M."/>
            <person name="Wang Y."/>
            <person name="Chen M."/>
            <person name="Xu Y."/>
            <person name="Jin H."/>
            <person name="Xiao X."/>
            <person name="Hu G."/>
            <person name="Bao F."/>
            <person name="Hu Y."/>
            <person name="Wan P."/>
            <person name="Li L."/>
            <person name="Deng X."/>
            <person name="Kuang T."/>
            <person name="Xiang C."/>
            <person name="Zhu J.K."/>
            <person name="Oliver M.J."/>
            <person name="He Y."/>
        </authorList>
    </citation>
    <scope>NUCLEOTIDE SEQUENCE [LARGE SCALE GENOMIC DNA]</scope>
    <source>
        <strain evidence="3">cv. XS01</strain>
    </source>
</reference>
<name>A0A2Z7C7A5_9LAMI</name>
<evidence type="ECO:0000313" key="3">
    <source>
        <dbReference type="Proteomes" id="UP000250235"/>
    </source>
</evidence>